<protein>
    <submittedName>
        <fullName evidence="1">Putative surface protein</fullName>
    </submittedName>
</protein>
<organism evidence="1">
    <name type="scientific">Aster yellows phytoplasma</name>
    <dbReference type="NCBI Taxonomy" id="35779"/>
    <lineage>
        <taxon>Bacteria</taxon>
        <taxon>Bacillati</taxon>
        <taxon>Mycoplasmatota</taxon>
        <taxon>Mollicutes</taxon>
        <taxon>Acholeplasmatales</taxon>
        <taxon>Acholeplasmataceae</taxon>
        <taxon>Candidatus Phytoplasma</taxon>
        <taxon>16SrI (Aster yellows group)</taxon>
    </lineage>
</organism>
<dbReference type="AlphaFoldDB" id="Q847R2"/>
<name>Q847R2_ASTYP</name>
<accession>Q847R2</accession>
<proteinExistence type="predicted"/>
<sequence>MIISISPTTKSKVVGLTPPPYPHQYIKV</sequence>
<evidence type="ECO:0000313" key="1">
    <source>
        <dbReference type="EMBL" id="AAO61974.1"/>
    </source>
</evidence>
<reference evidence="1" key="1">
    <citation type="journal article" date="2003" name="J. Bacteriol.">
        <title>Identification and characterization of phytoplasmal genes, employing a novel method of isolating phytoplasmal genomic DNA.</title>
        <authorList>
            <person name="Melamed S."/>
            <person name="Tanne E."/>
            <person name="Ben-Haim R."/>
            <person name="Edelbaum O."/>
            <person name="Yogev D."/>
            <person name="Sela I."/>
        </authorList>
    </citation>
    <scope>NUCLEOTIDE SEQUENCE</scope>
</reference>
<dbReference type="EMBL" id="AY191287">
    <property type="protein sequence ID" value="AAO61974.1"/>
    <property type="molecule type" value="Genomic_DNA"/>
</dbReference>